<dbReference type="AlphaFoldDB" id="A0AAV1RT96"/>
<evidence type="ECO:0000313" key="2">
    <source>
        <dbReference type="Proteomes" id="UP001314170"/>
    </source>
</evidence>
<accession>A0AAV1RT96</accession>
<dbReference type="EMBL" id="CAWUPB010001158">
    <property type="protein sequence ID" value="CAK7339560.1"/>
    <property type="molecule type" value="Genomic_DNA"/>
</dbReference>
<sequence length="85" mass="9812">MRTAVNDVYKSISKATTKGYIPSDADRTNQQKQIANHNTRYSDFKLTPGFTRIQQSTGLYKDRIEHMKLINMKKYISNILIASRS</sequence>
<proteinExistence type="predicted"/>
<keyword evidence="2" id="KW-1185">Reference proteome</keyword>
<comment type="caution">
    <text evidence="1">The sequence shown here is derived from an EMBL/GenBank/DDBJ whole genome shotgun (WGS) entry which is preliminary data.</text>
</comment>
<reference evidence="1 2" key="1">
    <citation type="submission" date="2024-01" db="EMBL/GenBank/DDBJ databases">
        <authorList>
            <person name="Waweru B."/>
        </authorList>
    </citation>
    <scope>NUCLEOTIDE SEQUENCE [LARGE SCALE GENOMIC DNA]</scope>
</reference>
<gene>
    <name evidence="1" type="ORF">DCAF_LOCUS14614</name>
</gene>
<name>A0AAV1RT96_9ROSI</name>
<dbReference type="Proteomes" id="UP001314170">
    <property type="component" value="Unassembled WGS sequence"/>
</dbReference>
<evidence type="ECO:0000313" key="1">
    <source>
        <dbReference type="EMBL" id="CAK7339560.1"/>
    </source>
</evidence>
<organism evidence="1 2">
    <name type="scientific">Dovyalis caffra</name>
    <dbReference type="NCBI Taxonomy" id="77055"/>
    <lineage>
        <taxon>Eukaryota</taxon>
        <taxon>Viridiplantae</taxon>
        <taxon>Streptophyta</taxon>
        <taxon>Embryophyta</taxon>
        <taxon>Tracheophyta</taxon>
        <taxon>Spermatophyta</taxon>
        <taxon>Magnoliopsida</taxon>
        <taxon>eudicotyledons</taxon>
        <taxon>Gunneridae</taxon>
        <taxon>Pentapetalae</taxon>
        <taxon>rosids</taxon>
        <taxon>fabids</taxon>
        <taxon>Malpighiales</taxon>
        <taxon>Salicaceae</taxon>
        <taxon>Flacourtieae</taxon>
        <taxon>Dovyalis</taxon>
    </lineage>
</organism>
<protein>
    <submittedName>
        <fullName evidence="1">Uncharacterized protein</fullName>
    </submittedName>
</protein>